<reference evidence="2" key="1">
    <citation type="journal article" date="2019" name="Int. J. Syst. Evol. Microbiol.">
        <title>The Global Catalogue of Microorganisms (GCM) 10K type strain sequencing project: providing services to taxonomists for standard genome sequencing and annotation.</title>
        <authorList>
            <consortium name="The Broad Institute Genomics Platform"/>
            <consortium name="The Broad Institute Genome Sequencing Center for Infectious Disease"/>
            <person name="Wu L."/>
            <person name="Ma J."/>
        </authorList>
    </citation>
    <scope>NUCLEOTIDE SEQUENCE [LARGE SCALE GENOMIC DNA]</scope>
    <source>
        <strain evidence="2">KCTC 32239</strain>
    </source>
</reference>
<dbReference type="EMBL" id="BMYZ01000003">
    <property type="protein sequence ID" value="GGY83279.1"/>
    <property type="molecule type" value="Genomic_DNA"/>
</dbReference>
<comment type="caution">
    <text evidence="1">The sequence shown here is derived from an EMBL/GenBank/DDBJ whole genome shotgun (WGS) entry which is preliminary data.</text>
</comment>
<evidence type="ECO:0008006" key="3">
    <source>
        <dbReference type="Google" id="ProtNLM"/>
    </source>
</evidence>
<dbReference type="Proteomes" id="UP000619761">
    <property type="component" value="Unassembled WGS sequence"/>
</dbReference>
<dbReference type="RefSeq" id="WP_189420099.1">
    <property type="nucleotide sequence ID" value="NZ_BMYZ01000003.1"/>
</dbReference>
<organism evidence="1 2">
    <name type="scientific">Cellvibrio zantedeschiae</name>
    <dbReference type="NCBI Taxonomy" id="1237077"/>
    <lineage>
        <taxon>Bacteria</taxon>
        <taxon>Pseudomonadati</taxon>
        <taxon>Pseudomonadota</taxon>
        <taxon>Gammaproteobacteria</taxon>
        <taxon>Cellvibrionales</taxon>
        <taxon>Cellvibrionaceae</taxon>
        <taxon>Cellvibrio</taxon>
    </lineage>
</organism>
<protein>
    <recommendedName>
        <fullName evidence="3">Anti sigma-E protein RseA N-terminal domain-containing protein</fullName>
    </recommendedName>
</protein>
<proteinExistence type="predicted"/>
<name>A0ABQ3B8E9_9GAMM</name>
<gene>
    <name evidence="1" type="ORF">GCM10011613_30200</name>
</gene>
<evidence type="ECO:0000313" key="1">
    <source>
        <dbReference type="EMBL" id="GGY83279.1"/>
    </source>
</evidence>
<accession>A0ABQ3B8E9</accession>
<sequence>MNQQNVNISDEQLSAFLDAELPEAEMELIREQLIEDENLANRLADLAIVDQVVAASYASIDTRPLPKAVTQLLAEEKTTAKIIAFPVLKKFQENIQRNIAIAASFAFVVAFGITQLPTQGSGEWQSIANILEHNASGVEQLSSEGIYIKPRLTFINKAGDYCRQFAMTDKESASENIACRTKGSWKLSESVAVEKIQNSGEYQTASGGSVLDEKIEQMASGDFFDAQAESAAINQHWVK</sequence>
<evidence type="ECO:0000313" key="2">
    <source>
        <dbReference type="Proteomes" id="UP000619761"/>
    </source>
</evidence>
<keyword evidence="2" id="KW-1185">Reference proteome</keyword>